<evidence type="ECO:0000313" key="2">
    <source>
        <dbReference type="Proteomes" id="UP000220635"/>
    </source>
</evidence>
<dbReference type="Proteomes" id="UP000220635">
    <property type="component" value="Unassembled WGS sequence"/>
</dbReference>
<dbReference type="EMBL" id="NTWE01000063">
    <property type="protein sequence ID" value="PEV96002.1"/>
    <property type="molecule type" value="Genomic_DNA"/>
</dbReference>
<sequence>MTHIIDYQATQPINKVHQQTFEIPHSPNRATLASLQLRISRRDSHDNRVELIGTVGVQGIRETAQILFRIFRDNIEIFNTQAGIESTDSEEFYIETFQAIDRNLSSGSHVYTLTVENLTSIARADIVGPLSFSALAIGHDNHC</sequence>
<comment type="caution">
    <text evidence="1">The sequence shown here is derived from an EMBL/GenBank/DDBJ whole genome shotgun (WGS) entry which is preliminary data.</text>
</comment>
<accession>A0A2A8PNV0</accession>
<organism evidence="1 2">
    <name type="scientific">Bacillus cereus</name>
    <dbReference type="NCBI Taxonomy" id="1396"/>
    <lineage>
        <taxon>Bacteria</taxon>
        <taxon>Bacillati</taxon>
        <taxon>Bacillota</taxon>
        <taxon>Bacilli</taxon>
        <taxon>Bacillales</taxon>
        <taxon>Bacillaceae</taxon>
        <taxon>Bacillus</taxon>
        <taxon>Bacillus cereus group</taxon>
    </lineage>
</organism>
<reference evidence="1 2" key="1">
    <citation type="submission" date="2017-09" db="EMBL/GenBank/DDBJ databases">
        <title>Large-scale bioinformatics analysis of Bacillus genomes uncovers conserved roles of natural products in bacterial physiology.</title>
        <authorList>
            <consortium name="Agbiome Team Llc"/>
            <person name="Bleich R.M."/>
            <person name="Grubbs K.J."/>
            <person name="Santa Maria K.C."/>
            <person name="Allen S.E."/>
            <person name="Farag S."/>
            <person name="Shank E.A."/>
            <person name="Bowers A."/>
        </authorList>
    </citation>
    <scope>NUCLEOTIDE SEQUENCE [LARGE SCALE GENOMIC DNA]</scope>
    <source>
        <strain evidence="1 2">AFS010695</strain>
    </source>
</reference>
<name>A0A2A8PNV0_BACCE</name>
<dbReference type="AlphaFoldDB" id="A0A2A8PNV0"/>
<dbReference type="RefSeq" id="WP_000148792.1">
    <property type="nucleotide sequence ID" value="NZ_NTWE01000063.1"/>
</dbReference>
<protein>
    <submittedName>
        <fullName evidence="1">Exosporium protein C</fullName>
    </submittedName>
</protein>
<evidence type="ECO:0000313" key="1">
    <source>
        <dbReference type="EMBL" id="PEV96002.1"/>
    </source>
</evidence>
<dbReference type="OrthoDB" id="2922920at2"/>
<proteinExistence type="predicted"/>
<gene>
    <name evidence="1" type="ORF">CN425_25635</name>
</gene>